<dbReference type="Proteomes" id="UP001244640">
    <property type="component" value="Unassembled WGS sequence"/>
</dbReference>
<accession>A0ABU0U1H4</accession>
<dbReference type="InterPro" id="IPR011050">
    <property type="entry name" value="Pectin_lyase_fold/virulence"/>
</dbReference>
<reference evidence="3 4" key="1">
    <citation type="submission" date="2023-07" db="EMBL/GenBank/DDBJ databases">
        <title>Functional and genomic diversity of the sorghum phyllosphere microbiome.</title>
        <authorList>
            <person name="Shade A."/>
        </authorList>
    </citation>
    <scope>NUCLEOTIDE SEQUENCE [LARGE SCALE GENOMIC DNA]</scope>
    <source>
        <strain evidence="3 4">SORGH_AS_0892</strain>
    </source>
</reference>
<keyword evidence="1" id="KW-0479">Metal-binding</keyword>
<dbReference type="InterPro" id="IPR012334">
    <property type="entry name" value="Pectin_lyas_fold"/>
</dbReference>
<name>A0ABU0U1H4_9SPHI</name>
<evidence type="ECO:0000313" key="3">
    <source>
        <dbReference type="EMBL" id="MDQ1148801.1"/>
    </source>
</evidence>
<proteinExistence type="predicted"/>
<keyword evidence="4" id="KW-1185">Reference proteome</keyword>
<evidence type="ECO:0008006" key="5">
    <source>
        <dbReference type="Google" id="ProtNLM"/>
    </source>
</evidence>
<keyword evidence="2" id="KW-0325">Glycoprotein</keyword>
<dbReference type="SUPFAM" id="SSF51126">
    <property type="entry name" value="Pectin lyase-like"/>
    <property type="match status" value="1"/>
</dbReference>
<protein>
    <recommendedName>
        <fullName evidence="5">Polysaccharide lyase</fullName>
    </recommendedName>
</protein>
<sequence length="544" mass="59942">MTSLLNRNTVLLFGLISPIAALGQYPVIPDSLKRLATERENAEIIRSEKVWAEAQKIIKEEGKPYIPWAAKPSDLPQAKIKAFPGAEGGGAYTAGGREGKVFVVTSLADTGPGTLREACEAGGSRIVVFNVAGIIQLEKPIVVRAPYITIAGQTAPGDGVCVAGESFLIDTHDVILRFLRFRRGETDVTRRDDAVGGNVVGNIIIDHVSASWGLDENMSIYRHVYDREGKNLKLPTVNITIQNSIFSEALDAYNHAFGSTIGGLNSTFMRNLWASNISRNPSIGMYGDFGFVNNVIWNWWNRSADGGDNKSLFNFINNYYKPGPITPKDRPIAYRILKPESGRDKAFKDQYGKVYAHGNVVEGFPEVTKNNWAGGIQIEDLPNVGDREKEIRVDKAFPMVPVTTLSAQDAYNYVLENVGAFLPKQDAVDQRIIRQVSENKVYYDTTKAQHGFVSAYVKRRLPEDSYKQGIISHIAQVGGYPTYQGMPYQDSDNDGIPDNVEKSMGLNPNDPSDSRKIAKNGYANIENYLNGVVAIDAVVPKNKK</sequence>
<dbReference type="PANTHER" id="PTHR42970">
    <property type="entry name" value="PECTATE LYASE C-RELATED"/>
    <property type="match status" value="1"/>
</dbReference>
<dbReference type="InterPro" id="IPR052063">
    <property type="entry name" value="Polysaccharide_Lyase_1"/>
</dbReference>
<evidence type="ECO:0000256" key="2">
    <source>
        <dbReference type="ARBA" id="ARBA00023180"/>
    </source>
</evidence>
<organism evidence="3 4">
    <name type="scientific">Sphingobacterium zeae</name>
    <dbReference type="NCBI Taxonomy" id="1776859"/>
    <lineage>
        <taxon>Bacteria</taxon>
        <taxon>Pseudomonadati</taxon>
        <taxon>Bacteroidota</taxon>
        <taxon>Sphingobacteriia</taxon>
        <taxon>Sphingobacteriales</taxon>
        <taxon>Sphingobacteriaceae</taxon>
        <taxon>Sphingobacterium</taxon>
    </lineage>
</organism>
<dbReference type="RefSeq" id="WP_307184762.1">
    <property type="nucleotide sequence ID" value="NZ_JAUTBA010000001.1"/>
</dbReference>
<evidence type="ECO:0000313" key="4">
    <source>
        <dbReference type="Proteomes" id="UP001244640"/>
    </source>
</evidence>
<dbReference type="Gene3D" id="2.160.20.10">
    <property type="entry name" value="Single-stranded right-handed beta-helix, Pectin lyase-like"/>
    <property type="match status" value="1"/>
</dbReference>
<evidence type="ECO:0000256" key="1">
    <source>
        <dbReference type="ARBA" id="ARBA00022723"/>
    </source>
</evidence>
<gene>
    <name evidence="3" type="ORF">QE382_000785</name>
</gene>
<comment type="caution">
    <text evidence="3">The sequence shown here is derived from an EMBL/GenBank/DDBJ whole genome shotgun (WGS) entry which is preliminary data.</text>
</comment>
<dbReference type="EMBL" id="JAUTBA010000001">
    <property type="protein sequence ID" value="MDQ1148801.1"/>
    <property type="molecule type" value="Genomic_DNA"/>
</dbReference>
<dbReference type="PANTHER" id="PTHR42970:SF1">
    <property type="entry name" value="PECTATE LYASE C-RELATED"/>
    <property type="match status" value="1"/>
</dbReference>